<sequence>MARQIFRPNQQHTGHVSASPRNAGDRVTDAFTARQRITEPVQAQKASQFELHNRH</sequence>
<dbReference type="AlphaFoldDB" id="A0A931DZQ1"/>
<evidence type="ECO:0000313" key="2">
    <source>
        <dbReference type="EMBL" id="MBG6121071.1"/>
    </source>
</evidence>
<accession>A0A931DZQ1</accession>
<dbReference type="EMBL" id="JADOUE010000001">
    <property type="protein sequence ID" value="MBG6121071.1"/>
    <property type="molecule type" value="Genomic_DNA"/>
</dbReference>
<protein>
    <submittedName>
        <fullName evidence="2">Uncharacterized protein</fullName>
    </submittedName>
</protein>
<feature type="compositionally biased region" description="Polar residues" evidence="1">
    <location>
        <begin position="7"/>
        <end position="20"/>
    </location>
</feature>
<proteinExistence type="predicted"/>
<name>A0A931DZQ1_9CORY</name>
<feature type="region of interest" description="Disordered" evidence="1">
    <location>
        <begin position="1"/>
        <end position="55"/>
    </location>
</feature>
<organism evidence="2 3">
    <name type="scientific">Corynebacterium aquatimens</name>
    <dbReference type="NCBI Taxonomy" id="1190508"/>
    <lineage>
        <taxon>Bacteria</taxon>
        <taxon>Bacillati</taxon>
        <taxon>Actinomycetota</taxon>
        <taxon>Actinomycetes</taxon>
        <taxon>Mycobacteriales</taxon>
        <taxon>Corynebacteriaceae</taxon>
        <taxon>Corynebacterium</taxon>
    </lineage>
</organism>
<gene>
    <name evidence="2" type="ORF">IW254_000040</name>
</gene>
<reference evidence="2" key="1">
    <citation type="submission" date="2020-11" db="EMBL/GenBank/DDBJ databases">
        <title>Sequencing the genomes of 1000 actinobacteria strains.</title>
        <authorList>
            <person name="Klenk H.-P."/>
        </authorList>
    </citation>
    <scope>NUCLEOTIDE SEQUENCE</scope>
    <source>
        <strain evidence="2">DSM 45632</strain>
    </source>
</reference>
<keyword evidence="3" id="KW-1185">Reference proteome</keyword>
<dbReference type="Proteomes" id="UP000658613">
    <property type="component" value="Unassembled WGS sequence"/>
</dbReference>
<comment type="caution">
    <text evidence="2">The sequence shown here is derived from an EMBL/GenBank/DDBJ whole genome shotgun (WGS) entry which is preliminary data.</text>
</comment>
<evidence type="ECO:0000313" key="3">
    <source>
        <dbReference type="Proteomes" id="UP000658613"/>
    </source>
</evidence>
<evidence type="ECO:0000256" key="1">
    <source>
        <dbReference type="SAM" id="MobiDB-lite"/>
    </source>
</evidence>